<sequence>MWTHTKEGNYLVKSAYTLLSNNNRDSRTQMHKSTWSKLIPTKISAFGWQVLQDKIPTKLNLYKRGIITDPSLIMCGMFGGSIEDTNHLFIHYKVAFMVRSKCAQWWRFLSIQLETCQDDFEQHRPLVKDCSVRVGWDVVWFSIVWSLWLARNAKIFRNQEQETDRIFELVRLKALNWIKGRTTCYSFTFHDWMLEPVLCLKDKRGTH</sequence>
<protein>
    <recommendedName>
        <fullName evidence="1">Reverse transcriptase zinc-binding domain-containing protein</fullName>
    </recommendedName>
</protein>
<dbReference type="EMBL" id="BPVZ01000053">
    <property type="protein sequence ID" value="GKV19858.1"/>
    <property type="molecule type" value="Genomic_DNA"/>
</dbReference>
<evidence type="ECO:0000313" key="3">
    <source>
        <dbReference type="Proteomes" id="UP001054252"/>
    </source>
</evidence>
<proteinExistence type="predicted"/>
<dbReference type="Pfam" id="PF13966">
    <property type="entry name" value="zf-RVT"/>
    <property type="match status" value="1"/>
</dbReference>
<name>A0AAV5K4Z3_9ROSI</name>
<dbReference type="InterPro" id="IPR026960">
    <property type="entry name" value="RVT-Znf"/>
</dbReference>
<organism evidence="2 3">
    <name type="scientific">Rubroshorea leprosula</name>
    <dbReference type="NCBI Taxonomy" id="152421"/>
    <lineage>
        <taxon>Eukaryota</taxon>
        <taxon>Viridiplantae</taxon>
        <taxon>Streptophyta</taxon>
        <taxon>Embryophyta</taxon>
        <taxon>Tracheophyta</taxon>
        <taxon>Spermatophyta</taxon>
        <taxon>Magnoliopsida</taxon>
        <taxon>eudicotyledons</taxon>
        <taxon>Gunneridae</taxon>
        <taxon>Pentapetalae</taxon>
        <taxon>rosids</taxon>
        <taxon>malvids</taxon>
        <taxon>Malvales</taxon>
        <taxon>Dipterocarpaceae</taxon>
        <taxon>Rubroshorea</taxon>
    </lineage>
</organism>
<accession>A0AAV5K4Z3</accession>
<keyword evidence="3" id="KW-1185">Reference proteome</keyword>
<feature type="domain" description="Reverse transcriptase zinc-binding" evidence="1">
    <location>
        <begin position="10"/>
        <end position="95"/>
    </location>
</feature>
<evidence type="ECO:0000313" key="2">
    <source>
        <dbReference type="EMBL" id="GKV19858.1"/>
    </source>
</evidence>
<comment type="caution">
    <text evidence="2">The sequence shown here is derived from an EMBL/GenBank/DDBJ whole genome shotgun (WGS) entry which is preliminary data.</text>
</comment>
<reference evidence="2 3" key="1">
    <citation type="journal article" date="2021" name="Commun. Biol.">
        <title>The genome of Shorea leprosula (Dipterocarpaceae) highlights the ecological relevance of drought in aseasonal tropical rainforests.</title>
        <authorList>
            <person name="Ng K.K.S."/>
            <person name="Kobayashi M.J."/>
            <person name="Fawcett J.A."/>
            <person name="Hatakeyama M."/>
            <person name="Paape T."/>
            <person name="Ng C.H."/>
            <person name="Ang C.C."/>
            <person name="Tnah L.H."/>
            <person name="Lee C.T."/>
            <person name="Nishiyama T."/>
            <person name="Sese J."/>
            <person name="O'Brien M.J."/>
            <person name="Copetti D."/>
            <person name="Mohd Noor M.I."/>
            <person name="Ong R.C."/>
            <person name="Putra M."/>
            <person name="Sireger I.Z."/>
            <person name="Indrioko S."/>
            <person name="Kosugi Y."/>
            <person name="Izuno A."/>
            <person name="Isagi Y."/>
            <person name="Lee S.L."/>
            <person name="Shimizu K.K."/>
        </authorList>
    </citation>
    <scope>NUCLEOTIDE SEQUENCE [LARGE SCALE GENOMIC DNA]</scope>
    <source>
        <strain evidence="2">214</strain>
    </source>
</reference>
<evidence type="ECO:0000259" key="1">
    <source>
        <dbReference type="Pfam" id="PF13966"/>
    </source>
</evidence>
<dbReference type="Proteomes" id="UP001054252">
    <property type="component" value="Unassembled WGS sequence"/>
</dbReference>
<gene>
    <name evidence="2" type="ORF">SLEP1_g30063</name>
</gene>
<dbReference type="AlphaFoldDB" id="A0AAV5K4Z3"/>